<dbReference type="EMBL" id="CP000479">
    <property type="protein sequence ID" value="ABK68234.1"/>
    <property type="molecule type" value="Genomic_DNA"/>
</dbReference>
<dbReference type="HOGENOM" id="CLU_032980_0_0_11"/>
<accession>A0A0H3A2A9</accession>
<dbReference type="InterPro" id="IPR052336">
    <property type="entry name" value="MlaD_Phospholipid_Transporter"/>
</dbReference>
<name>A0A0H3A2A9_MYCA1</name>
<dbReference type="Proteomes" id="UP000001574">
    <property type="component" value="Chromosome"/>
</dbReference>
<dbReference type="NCBIfam" id="TIGR00996">
    <property type="entry name" value="Mtu_fam_mce"/>
    <property type="match status" value="1"/>
</dbReference>
<dbReference type="InterPro" id="IPR024516">
    <property type="entry name" value="Mce_C"/>
</dbReference>
<organism evidence="4 5">
    <name type="scientific">Mycobacterium avium (strain 104)</name>
    <dbReference type="NCBI Taxonomy" id="243243"/>
    <lineage>
        <taxon>Bacteria</taxon>
        <taxon>Bacillati</taxon>
        <taxon>Actinomycetota</taxon>
        <taxon>Actinomycetes</taxon>
        <taxon>Mycobacteriales</taxon>
        <taxon>Mycobacteriaceae</taxon>
        <taxon>Mycobacterium</taxon>
        <taxon>Mycobacterium avium complex (MAC)</taxon>
    </lineage>
</organism>
<dbReference type="PANTHER" id="PTHR33371">
    <property type="entry name" value="INTERMEMBRANE PHOSPHOLIPID TRANSPORT SYSTEM BINDING PROTEIN MLAD-RELATED"/>
    <property type="match status" value="1"/>
</dbReference>
<dbReference type="InterPro" id="IPR005693">
    <property type="entry name" value="Mce"/>
</dbReference>
<dbReference type="InterPro" id="IPR003399">
    <property type="entry name" value="Mce/MlaD"/>
</dbReference>
<dbReference type="KEGG" id="mav:MAV_1807"/>
<dbReference type="GO" id="GO:0005576">
    <property type="term" value="C:extracellular region"/>
    <property type="evidence" value="ECO:0007669"/>
    <property type="project" value="TreeGrafter"/>
</dbReference>
<evidence type="ECO:0000313" key="5">
    <source>
        <dbReference type="Proteomes" id="UP000001574"/>
    </source>
</evidence>
<dbReference type="Pfam" id="PF11887">
    <property type="entry name" value="Mce4_CUP1"/>
    <property type="match status" value="1"/>
</dbReference>
<feature type="domain" description="Mce/MlaD" evidence="2">
    <location>
        <begin position="28"/>
        <end position="102"/>
    </location>
</feature>
<protein>
    <submittedName>
        <fullName evidence="4">Virulence factor mce family protein</fullName>
    </submittedName>
</protein>
<dbReference type="PANTHER" id="PTHR33371:SF16">
    <property type="entry name" value="MCE-FAMILY PROTEIN MCE3F"/>
    <property type="match status" value="1"/>
</dbReference>
<proteinExistence type="predicted"/>
<feature type="domain" description="Mammalian cell entry C-terminal" evidence="3">
    <location>
        <begin position="108"/>
        <end position="281"/>
    </location>
</feature>
<evidence type="ECO:0000259" key="3">
    <source>
        <dbReference type="Pfam" id="PF11887"/>
    </source>
</evidence>
<dbReference type="Pfam" id="PF02470">
    <property type="entry name" value="MlaD"/>
    <property type="match status" value="1"/>
</dbReference>
<dbReference type="AlphaFoldDB" id="A0A0H3A2A9"/>
<evidence type="ECO:0000313" key="4">
    <source>
        <dbReference type="EMBL" id="ABK68234.1"/>
    </source>
</evidence>
<feature type="region of interest" description="Disordered" evidence="1">
    <location>
        <begin position="389"/>
        <end position="450"/>
    </location>
</feature>
<gene>
    <name evidence="4" type="ordered locus">MAV_1807</name>
</gene>
<evidence type="ECO:0000256" key="1">
    <source>
        <dbReference type="SAM" id="MobiDB-lite"/>
    </source>
</evidence>
<evidence type="ECO:0000259" key="2">
    <source>
        <dbReference type="Pfam" id="PF02470"/>
    </source>
</evidence>
<reference evidence="4 5" key="1">
    <citation type="submission" date="2006-10" db="EMBL/GenBank/DDBJ databases">
        <authorList>
            <person name="Fleischmann R.D."/>
            <person name="Dodson R.J."/>
            <person name="Haft D.H."/>
            <person name="Merkel J.S."/>
            <person name="Nelson W.C."/>
            <person name="Fraser C.M."/>
        </authorList>
    </citation>
    <scope>NUCLEOTIDE SEQUENCE [LARGE SCALE GENOMIC DNA]</scope>
    <source>
        <strain evidence="4 5">104</strain>
    </source>
</reference>
<feature type="compositionally biased region" description="Pro residues" evidence="1">
    <location>
        <begin position="409"/>
        <end position="431"/>
    </location>
</feature>
<sequence>MAVVALAGVGLMIFPVLKLHEKWLGVGRYTVTVQLPEAAGLYERANVTYRGYNVGQVQSVQLTDTGVEAKVLLNSDTKIPSEVNAEVHSVSAIGEQYIDLLPRSADAPPLKNGDVIARDRTTVPPNISSLLDATNKGLQAIPRDNLKTVVDEAYIAFGGLGPELARFVQGATALAIDARANINELTTIVDDSKPILDSQIDTSESIQAWAANLATVTEQLRSEDQNLAKVLQDASPAVDEARALFDQLQPTLPIVLANLVSVTEVLAVYRGNLEQLLVLLPHGAAAIQAVGVANRNTKQDYNGGYLSFNLNLNLPPACTTGFLPPAQRRSAALEDYPPPPDGDLYCRVPQDAPFNVRGARNTPCVEKPGKRAPTAAICESDENYMPLNDGYNWKGDPNATLSGQDVPAPRDPSAPGAGPPPAAPAPPPPPIAVAEYDPSSGSYVGPDGRMYTQKDLAIGGEPKVWQDLLVPPAGN</sequence>